<dbReference type="InterPro" id="IPR055414">
    <property type="entry name" value="LRR_R13L4/SHOC2-like"/>
</dbReference>
<feature type="region of interest" description="Disordered" evidence="2">
    <location>
        <begin position="537"/>
        <end position="587"/>
    </location>
</feature>
<evidence type="ECO:0000313" key="4">
    <source>
        <dbReference type="EMBL" id="WVZ95942.1"/>
    </source>
</evidence>
<dbReference type="AlphaFoldDB" id="A0AAQ3UTL5"/>
<protein>
    <recommendedName>
        <fullName evidence="3">Disease resistance R13L4/SHOC-2-like LRR domain-containing protein</fullName>
    </recommendedName>
</protein>
<feature type="domain" description="Disease resistance R13L4/SHOC-2-like LRR" evidence="3">
    <location>
        <begin position="54"/>
        <end position="389"/>
    </location>
</feature>
<dbReference type="EMBL" id="CP144754">
    <property type="protein sequence ID" value="WVZ95942.1"/>
    <property type="molecule type" value="Genomic_DNA"/>
</dbReference>
<feature type="compositionally biased region" description="Low complexity" evidence="2">
    <location>
        <begin position="538"/>
        <end position="551"/>
    </location>
</feature>
<evidence type="ECO:0000256" key="2">
    <source>
        <dbReference type="SAM" id="MobiDB-lite"/>
    </source>
</evidence>
<dbReference type="SUPFAM" id="SSF52047">
    <property type="entry name" value="RNI-like"/>
    <property type="match status" value="1"/>
</dbReference>
<evidence type="ECO:0000313" key="5">
    <source>
        <dbReference type="Proteomes" id="UP001341281"/>
    </source>
</evidence>
<proteinExistence type="predicted"/>
<organism evidence="4 5">
    <name type="scientific">Paspalum notatum var. saurae</name>
    <dbReference type="NCBI Taxonomy" id="547442"/>
    <lineage>
        <taxon>Eukaryota</taxon>
        <taxon>Viridiplantae</taxon>
        <taxon>Streptophyta</taxon>
        <taxon>Embryophyta</taxon>
        <taxon>Tracheophyta</taxon>
        <taxon>Spermatophyta</taxon>
        <taxon>Magnoliopsida</taxon>
        <taxon>Liliopsida</taxon>
        <taxon>Poales</taxon>
        <taxon>Poaceae</taxon>
        <taxon>PACMAD clade</taxon>
        <taxon>Panicoideae</taxon>
        <taxon>Andropogonodae</taxon>
        <taxon>Paspaleae</taxon>
        <taxon>Paspalinae</taxon>
        <taxon>Paspalum</taxon>
    </lineage>
</organism>
<dbReference type="Gene3D" id="3.80.10.10">
    <property type="entry name" value="Ribonuclease Inhibitor"/>
    <property type="match status" value="1"/>
</dbReference>
<dbReference type="InterPro" id="IPR032675">
    <property type="entry name" value="LRR_dom_sf"/>
</dbReference>
<keyword evidence="5" id="KW-1185">Reference proteome</keyword>
<dbReference type="Proteomes" id="UP001341281">
    <property type="component" value="Chromosome 10"/>
</dbReference>
<feature type="compositionally biased region" description="Basic residues" evidence="2">
    <location>
        <begin position="552"/>
        <end position="564"/>
    </location>
</feature>
<evidence type="ECO:0000259" key="3">
    <source>
        <dbReference type="Pfam" id="PF23598"/>
    </source>
</evidence>
<name>A0AAQ3UTL5_PASNO</name>
<sequence length="587" mass="65761">MLDLIMSKCKEENFITLMDTEFIMNRPPQVRRISHQFNNRDMALAVERMNPTHVWSYTSLHAANCMLPLLKFELLRVLDMDVGPIVMRQSKSIDLSAINHLFLLRYVKVAGLSLELPKKFGKLEHLMTLDTSGAWFYPSDQASDFTCLSSLRHLEFPLGLRTVAMTNGLSELCNLRTLCRFHAKDNSVECIRDLGELTNLRDLLLSYSRPGDVEDNTDTILTASLDKLGNNNLRSLILNYLGAASAQFWTNCLTRPRHLQRLGLYGLIPKVPTWMAHADRLTYLLTYLYNLEVQELQSDDFCVLARLPCLIYLCLKAQTILEKNIITYPNAFPSLKYFEFYCDLSCLTFEPAAMPRLQKLEMQFDGRSAMQLLEGSLVGGIEHLLALKMSQFLYMLNTVTGPRQKLHGERPSPGTRKVKPYRSVYNLHMYTWFASVVLPRPPKPMMDTTLRSGLESATPSINNIVISSRGPSIPTSLFGSSNIARSLGSIATTLDYEVDSSSILSDSLERSESITPVKALTTISEATMVHVEPLITGTAAGSSTRPPASSAARKKPGHRGHKRCGPWELGSKVPPDPEAAPQHGGWC</sequence>
<accession>A0AAQ3UTL5</accession>
<keyword evidence="1" id="KW-0677">Repeat</keyword>
<evidence type="ECO:0000256" key="1">
    <source>
        <dbReference type="ARBA" id="ARBA00022737"/>
    </source>
</evidence>
<dbReference type="Pfam" id="PF23598">
    <property type="entry name" value="LRR_14"/>
    <property type="match status" value="1"/>
</dbReference>
<reference evidence="4 5" key="1">
    <citation type="submission" date="2024-02" db="EMBL/GenBank/DDBJ databases">
        <title>High-quality chromosome-scale genome assembly of Pensacola bahiagrass (Paspalum notatum Flugge var. saurae).</title>
        <authorList>
            <person name="Vega J.M."/>
            <person name="Podio M."/>
            <person name="Orjuela J."/>
            <person name="Siena L.A."/>
            <person name="Pessino S.C."/>
            <person name="Combes M.C."/>
            <person name="Mariac C."/>
            <person name="Albertini E."/>
            <person name="Pupilli F."/>
            <person name="Ortiz J.P.A."/>
            <person name="Leblanc O."/>
        </authorList>
    </citation>
    <scope>NUCLEOTIDE SEQUENCE [LARGE SCALE GENOMIC DNA]</scope>
    <source>
        <strain evidence="4">R1</strain>
        <tissue evidence="4">Leaf</tissue>
    </source>
</reference>
<dbReference type="PANTHER" id="PTHR47186">
    <property type="entry name" value="LEUCINE-RICH REPEAT-CONTAINING PROTEIN 57"/>
    <property type="match status" value="1"/>
</dbReference>
<dbReference type="PANTHER" id="PTHR47186:SF3">
    <property type="entry name" value="OS09G0267800 PROTEIN"/>
    <property type="match status" value="1"/>
</dbReference>
<gene>
    <name evidence="4" type="ORF">U9M48_041643</name>
</gene>